<accession>A0A285X774</accession>
<organism evidence="2 3">
    <name type="scientific">Salinimicrobium sediminis</name>
    <dbReference type="NCBI Taxonomy" id="1343891"/>
    <lineage>
        <taxon>Bacteria</taxon>
        <taxon>Pseudomonadati</taxon>
        <taxon>Bacteroidota</taxon>
        <taxon>Flavobacteriia</taxon>
        <taxon>Flavobacteriales</taxon>
        <taxon>Flavobacteriaceae</taxon>
        <taxon>Salinimicrobium</taxon>
    </lineage>
</organism>
<proteinExistence type="predicted"/>
<dbReference type="AlphaFoldDB" id="A0A285X774"/>
<dbReference type="EMBL" id="OCMF01000004">
    <property type="protein sequence ID" value="SOC81182.1"/>
    <property type="molecule type" value="Genomic_DNA"/>
</dbReference>
<evidence type="ECO:0000256" key="1">
    <source>
        <dbReference type="SAM" id="MobiDB-lite"/>
    </source>
</evidence>
<dbReference type="RefSeq" id="WP_097056955.1">
    <property type="nucleotide sequence ID" value="NZ_OCMF01000004.1"/>
</dbReference>
<gene>
    <name evidence="2" type="ORF">SAMN06296241_2755</name>
</gene>
<keyword evidence="3" id="KW-1185">Reference proteome</keyword>
<protein>
    <submittedName>
        <fullName evidence="2">Uncharacterized protein</fullName>
    </submittedName>
</protein>
<reference evidence="3" key="1">
    <citation type="submission" date="2017-09" db="EMBL/GenBank/DDBJ databases">
        <authorList>
            <person name="Varghese N."/>
            <person name="Submissions S."/>
        </authorList>
    </citation>
    <scope>NUCLEOTIDE SEQUENCE [LARGE SCALE GENOMIC DNA]</scope>
    <source>
        <strain evidence="3">CGMCC 1.12641</strain>
    </source>
</reference>
<dbReference type="Proteomes" id="UP000219193">
    <property type="component" value="Unassembled WGS sequence"/>
</dbReference>
<name>A0A285X774_9FLAO</name>
<dbReference type="OrthoDB" id="5510383at2"/>
<feature type="compositionally biased region" description="Polar residues" evidence="1">
    <location>
        <begin position="44"/>
        <end position="66"/>
    </location>
</feature>
<dbReference type="PROSITE" id="PS51257">
    <property type="entry name" value="PROKAR_LIPOPROTEIN"/>
    <property type="match status" value="1"/>
</dbReference>
<evidence type="ECO:0000313" key="2">
    <source>
        <dbReference type="EMBL" id="SOC81182.1"/>
    </source>
</evidence>
<feature type="region of interest" description="Disordered" evidence="1">
    <location>
        <begin position="27"/>
        <end position="71"/>
    </location>
</feature>
<sequence length="128" mass="13068">MDRKTFIRKTTAGLLLGIPAITILGCSGSDDGGDSNPNPNPPSQANCLENGTNSNVASSAGHSHSFTVPKEDVSAGVEKSYVLSNVNSHTHQVTITAAQFATLRGNSSITATSTSDSGHTHAVTVSCA</sequence>
<evidence type="ECO:0000313" key="3">
    <source>
        <dbReference type="Proteomes" id="UP000219193"/>
    </source>
</evidence>